<dbReference type="PANTHER" id="PTHR43280:SF30">
    <property type="entry name" value="MMSAB OPERON REGULATORY PROTEIN"/>
    <property type="match status" value="1"/>
</dbReference>
<dbReference type="InterPro" id="IPR003313">
    <property type="entry name" value="AraC-bd"/>
</dbReference>
<accession>A0A927H3T4</accession>
<dbReference type="Gene3D" id="2.60.120.10">
    <property type="entry name" value="Jelly Rolls"/>
    <property type="match status" value="1"/>
</dbReference>
<protein>
    <submittedName>
        <fullName evidence="5">AraC family transcriptional regulator</fullName>
    </submittedName>
</protein>
<dbReference type="EMBL" id="JACXIY010000001">
    <property type="protein sequence ID" value="MBD2867200.1"/>
    <property type="molecule type" value="Genomic_DNA"/>
</dbReference>
<dbReference type="PROSITE" id="PS01124">
    <property type="entry name" value="HTH_ARAC_FAMILY_2"/>
    <property type="match status" value="1"/>
</dbReference>
<evidence type="ECO:0000256" key="3">
    <source>
        <dbReference type="ARBA" id="ARBA00023163"/>
    </source>
</evidence>
<dbReference type="Gene3D" id="1.10.10.60">
    <property type="entry name" value="Homeodomain-like"/>
    <property type="match status" value="2"/>
</dbReference>
<dbReference type="SUPFAM" id="SSF51215">
    <property type="entry name" value="Regulatory protein AraC"/>
    <property type="match status" value="1"/>
</dbReference>
<dbReference type="InterPro" id="IPR014710">
    <property type="entry name" value="RmlC-like_jellyroll"/>
</dbReference>
<keyword evidence="3" id="KW-0804">Transcription</keyword>
<gene>
    <name evidence="5" type="ORF">IDH41_01325</name>
</gene>
<dbReference type="RefSeq" id="WP_190857550.1">
    <property type="nucleotide sequence ID" value="NZ_JACXIY010000001.1"/>
</dbReference>
<comment type="caution">
    <text evidence="5">The sequence shown here is derived from an EMBL/GenBank/DDBJ whole genome shotgun (WGS) entry which is preliminary data.</text>
</comment>
<proteinExistence type="predicted"/>
<evidence type="ECO:0000256" key="2">
    <source>
        <dbReference type="ARBA" id="ARBA00023125"/>
    </source>
</evidence>
<dbReference type="AlphaFoldDB" id="A0A927H3T4"/>
<dbReference type="SMART" id="SM00342">
    <property type="entry name" value="HTH_ARAC"/>
    <property type="match status" value="1"/>
</dbReference>
<dbReference type="InterPro" id="IPR009057">
    <property type="entry name" value="Homeodomain-like_sf"/>
</dbReference>
<dbReference type="GO" id="GO:0003700">
    <property type="term" value="F:DNA-binding transcription factor activity"/>
    <property type="evidence" value="ECO:0007669"/>
    <property type="project" value="InterPro"/>
</dbReference>
<dbReference type="InterPro" id="IPR020449">
    <property type="entry name" value="Tscrpt_reg_AraC-type_HTH"/>
</dbReference>
<dbReference type="Proteomes" id="UP000632125">
    <property type="component" value="Unassembled WGS sequence"/>
</dbReference>
<dbReference type="InterPro" id="IPR037923">
    <property type="entry name" value="HTH-like"/>
</dbReference>
<feature type="domain" description="HTH araC/xylS-type" evidence="4">
    <location>
        <begin position="194"/>
        <end position="292"/>
    </location>
</feature>
<dbReference type="SUPFAM" id="SSF46689">
    <property type="entry name" value="Homeodomain-like"/>
    <property type="match status" value="2"/>
</dbReference>
<evidence type="ECO:0000259" key="4">
    <source>
        <dbReference type="PROSITE" id="PS01124"/>
    </source>
</evidence>
<dbReference type="InterPro" id="IPR018060">
    <property type="entry name" value="HTH_AraC"/>
</dbReference>
<reference evidence="5" key="1">
    <citation type="submission" date="2020-09" db="EMBL/GenBank/DDBJ databases">
        <title>A novel bacterium of genus Paenibacillus, isolated from South China Sea.</title>
        <authorList>
            <person name="Huang H."/>
            <person name="Mo K."/>
            <person name="Hu Y."/>
        </authorList>
    </citation>
    <scope>NUCLEOTIDE SEQUENCE</scope>
    <source>
        <strain evidence="5">IB182493</strain>
    </source>
</reference>
<dbReference type="CDD" id="cd06986">
    <property type="entry name" value="cupin_MmsR-like_N"/>
    <property type="match status" value="1"/>
</dbReference>
<dbReference type="Pfam" id="PF12833">
    <property type="entry name" value="HTH_18"/>
    <property type="match status" value="1"/>
</dbReference>
<evidence type="ECO:0000313" key="5">
    <source>
        <dbReference type="EMBL" id="MBD2867200.1"/>
    </source>
</evidence>
<keyword evidence="2" id="KW-0238">DNA-binding</keyword>
<organism evidence="5 6">
    <name type="scientific">Paenibacillus arenilitoris</name>
    <dbReference type="NCBI Taxonomy" id="2772299"/>
    <lineage>
        <taxon>Bacteria</taxon>
        <taxon>Bacillati</taxon>
        <taxon>Bacillota</taxon>
        <taxon>Bacilli</taxon>
        <taxon>Bacillales</taxon>
        <taxon>Paenibacillaceae</taxon>
        <taxon>Paenibacillus</taxon>
    </lineage>
</organism>
<name>A0A927H3T4_9BACL</name>
<dbReference type="PANTHER" id="PTHR43280">
    <property type="entry name" value="ARAC-FAMILY TRANSCRIPTIONAL REGULATOR"/>
    <property type="match status" value="1"/>
</dbReference>
<dbReference type="Pfam" id="PF02311">
    <property type="entry name" value="AraC_binding"/>
    <property type="match status" value="1"/>
</dbReference>
<dbReference type="GO" id="GO:0043565">
    <property type="term" value="F:sequence-specific DNA binding"/>
    <property type="evidence" value="ECO:0007669"/>
    <property type="project" value="InterPro"/>
</dbReference>
<keyword evidence="1" id="KW-0805">Transcription regulation</keyword>
<dbReference type="InterPro" id="IPR018062">
    <property type="entry name" value="HTH_AraC-typ_CS"/>
</dbReference>
<dbReference type="PRINTS" id="PR00032">
    <property type="entry name" value="HTHARAC"/>
</dbReference>
<dbReference type="PROSITE" id="PS00041">
    <property type="entry name" value="HTH_ARAC_FAMILY_1"/>
    <property type="match status" value="1"/>
</dbReference>
<evidence type="ECO:0000256" key="1">
    <source>
        <dbReference type="ARBA" id="ARBA00023015"/>
    </source>
</evidence>
<sequence length="295" mass="33585">MSVKKQDGFREQRLLVLPDYIQKELGEQSLTKSLYVSDIGFFPHAEFHYRERPEGCDAAIFIYCVEGEGWIEWESERTIRLGPRSLAVIPAGTPHRYFASESNPWSIYWFHLKGDDAGGLIALYGLSDEPLELPLGTLTSFIDGVEQSFAILSDKPYAMPAHVHVAQTMRHLISEIGFGIGRSAQNRKREQHLEAAIRYMTEHLATAIRLPELARHTGLSKQHLIHLFNRETGFSPIDYFLRMKMQRAAQMLDLTDLSVKEIASSVGIADPYYFSRLFKKVMGHSPTVYRNIPKG</sequence>
<evidence type="ECO:0000313" key="6">
    <source>
        <dbReference type="Proteomes" id="UP000632125"/>
    </source>
</evidence>
<keyword evidence="6" id="KW-1185">Reference proteome</keyword>